<accession>T1JQH9</accession>
<comment type="subcellular location">
    <subcellularLocation>
        <location evidence="1 6">Nucleus</location>
    </subcellularLocation>
</comment>
<keyword evidence="4 6" id="KW-0539">Nucleus</keyword>
<gene>
    <name evidence="7" type="primary">107366075</name>
    <name evidence="6" type="synonym">MED20</name>
</gene>
<protein>
    <recommendedName>
        <fullName evidence="3 6">Mediator of RNA polymerase II transcription subunit 20</fullName>
    </recommendedName>
    <alternativeName>
        <fullName evidence="5 6">Mediator complex subunit 20</fullName>
    </alternativeName>
</protein>
<comment type="function">
    <text evidence="6">Component of the Mediator complex, a coactivator involved in the regulated transcription of nearly all RNA polymerase II-dependent genes. Mediator functions as a bridge to convey information from gene-specific regulatory proteins to the basal RNA polymerase II transcription machinery. Mediator is recruited to promoters by direct interactions with regulatory proteins and serves as a scaffold for the assembly of a functional preinitiation complex with RNA polymerase II and the general transcription factors.</text>
</comment>
<evidence type="ECO:0000313" key="7">
    <source>
        <dbReference type="EnsemblMetazoa" id="tetur01g03270.1"/>
    </source>
</evidence>
<dbReference type="InterPro" id="IPR013921">
    <property type="entry name" value="Mediator_Med20"/>
</dbReference>
<evidence type="ECO:0000256" key="6">
    <source>
        <dbReference type="RuleBase" id="RU364152"/>
    </source>
</evidence>
<keyword evidence="6" id="KW-0804">Transcription</keyword>
<evidence type="ECO:0000256" key="3">
    <source>
        <dbReference type="ARBA" id="ARBA00019690"/>
    </source>
</evidence>
<evidence type="ECO:0000256" key="4">
    <source>
        <dbReference type="ARBA" id="ARBA00023242"/>
    </source>
</evidence>
<dbReference type="GO" id="GO:0006357">
    <property type="term" value="P:regulation of transcription by RNA polymerase II"/>
    <property type="evidence" value="ECO:0007669"/>
    <property type="project" value="InterPro"/>
</dbReference>
<dbReference type="EnsemblMetazoa" id="tetur01g03270.1">
    <property type="protein sequence ID" value="tetur01g03270.1"/>
    <property type="gene ID" value="tetur01g03270"/>
</dbReference>
<reference evidence="7" key="2">
    <citation type="submission" date="2015-06" db="UniProtKB">
        <authorList>
            <consortium name="EnsemblMetazoa"/>
        </authorList>
    </citation>
    <scope>IDENTIFICATION</scope>
</reference>
<dbReference type="OMA" id="NDIYEPM"/>
<name>T1JQH9_TETUR</name>
<organism evidence="7 8">
    <name type="scientific">Tetranychus urticae</name>
    <name type="common">Two-spotted spider mite</name>
    <dbReference type="NCBI Taxonomy" id="32264"/>
    <lineage>
        <taxon>Eukaryota</taxon>
        <taxon>Metazoa</taxon>
        <taxon>Ecdysozoa</taxon>
        <taxon>Arthropoda</taxon>
        <taxon>Chelicerata</taxon>
        <taxon>Arachnida</taxon>
        <taxon>Acari</taxon>
        <taxon>Acariformes</taxon>
        <taxon>Trombidiformes</taxon>
        <taxon>Prostigmata</taxon>
        <taxon>Eleutherengona</taxon>
        <taxon>Raphignathae</taxon>
        <taxon>Tetranychoidea</taxon>
        <taxon>Tetranychidae</taxon>
        <taxon>Tetranychus</taxon>
    </lineage>
</organism>
<comment type="similarity">
    <text evidence="2 6">Belongs to the Mediator complex subunit 20 family.</text>
</comment>
<sequence>MVVIVQQFPIPEGKTGQQVVDMLIKQFEAMAFNRIGNFVVDCETYYSSPTITPPRVLNIIHNSDFPASCFAQLDTGTCLRADSYFDAMMMVLNGIYQAKRGTKIESKGPKFQKGDFVVKIGSVSIGPSFRGILIEIEYGPCSVPLYCWDLLKEFMKSFMKVPKEPPPYLKAKMGEICTPTDIISQYNIHFTNLRKATPIASCPPPLTVKGSSNEVQNNGDMA</sequence>
<dbReference type="PANTHER" id="PTHR12465:SF0">
    <property type="entry name" value="MEDIATOR OF RNA POLYMERASE II TRANSCRIPTION SUBUNIT 20"/>
    <property type="match status" value="1"/>
</dbReference>
<evidence type="ECO:0000256" key="2">
    <source>
        <dbReference type="ARBA" id="ARBA00010743"/>
    </source>
</evidence>
<dbReference type="OrthoDB" id="1854899at2759"/>
<dbReference type="HOGENOM" id="CLU_080044_2_0_1"/>
<dbReference type="EMBL" id="CAEY01000437">
    <property type="status" value="NOT_ANNOTATED_CDS"/>
    <property type="molecule type" value="Genomic_DNA"/>
</dbReference>
<dbReference type="STRING" id="32264.T1JQH9"/>
<keyword evidence="6" id="KW-0805">Transcription regulation</keyword>
<keyword evidence="8" id="KW-1185">Reference proteome</keyword>
<dbReference type="GeneID" id="107366075"/>
<dbReference type="eggNOG" id="KOG4309">
    <property type="taxonomic scope" value="Eukaryota"/>
</dbReference>
<dbReference type="CTD" id="9477"/>
<dbReference type="Pfam" id="PF08612">
    <property type="entry name" value="Med20"/>
    <property type="match status" value="1"/>
</dbReference>
<reference evidence="8" key="1">
    <citation type="submission" date="2011-08" db="EMBL/GenBank/DDBJ databases">
        <authorList>
            <person name="Rombauts S."/>
        </authorList>
    </citation>
    <scope>NUCLEOTIDE SEQUENCE</scope>
    <source>
        <strain evidence="8">London</strain>
    </source>
</reference>
<dbReference type="KEGG" id="tut:107366075"/>
<dbReference type="GO" id="GO:0016592">
    <property type="term" value="C:mediator complex"/>
    <property type="evidence" value="ECO:0007669"/>
    <property type="project" value="InterPro"/>
</dbReference>
<dbReference type="AlphaFoldDB" id="T1JQH9"/>
<dbReference type="PANTHER" id="PTHR12465">
    <property type="entry name" value="UBIQUITIN SPECIFIC PROTEASE HOMOLOG 49"/>
    <property type="match status" value="1"/>
</dbReference>
<evidence type="ECO:0000256" key="1">
    <source>
        <dbReference type="ARBA" id="ARBA00004123"/>
    </source>
</evidence>
<keyword evidence="6" id="KW-0010">Activator</keyword>
<evidence type="ECO:0000256" key="5">
    <source>
        <dbReference type="ARBA" id="ARBA00031954"/>
    </source>
</evidence>
<dbReference type="GO" id="GO:0003713">
    <property type="term" value="F:transcription coactivator activity"/>
    <property type="evidence" value="ECO:0007669"/>
    <property type="project" value="TreeGrafter"/>
</dbReference>
<comment type="subunit">
    <text evidence="6">Component of the Mediator complex.</text>
</comment>
<proteinExistence type="inferred from homology"/>
<evidence type="ECO:0000313" key="8">
    <source>
        <dbReference type="Proteomes" id="UP000015104"/>
    </source>
</evidence>
<dbReference type="Proteomes" id="UP000015104">
    <property type="component" value="Unassembled WGS sequence"/>
</dbReference>